<name>A0A4P7PV46_9FLAO</name>
<dbReference type="KEGG" id="fsn:GS03_02379"/>
<evidence type="ECO:0000259" key="1">
    <source>
        <dbReference type="Pfam" id="PF06114"/>
    </source>
</evidence>
<organism evidence="2 3">
    <name type="scientific">Flavobacterium sangjuense</name>
    <dbReference type="NCBI Taxonomy" id="2518177"/>
    <lineage>
        <taxon>Bacteria</taxon>
        <taxon>Pseudomonadati</taxon>
        <taxon>Bacteroidota</taxon>
        <taxon>Flavobacteriia</taxon>
        <taxon>Flavobacteriales</taxon>
        <taxon>Flavobacteriaceae</taxon>
        <taxon>Flavobacterium</taxon>
    </lineage>
</organism>
<dbReference type="PANTHER" id="PTHR43236:SF1">
    <property type="entry name" value="BLL7220 PROTEIN"/>
    <property type="match status" value="1"/>
</dbReference>
<protein>
    <recommendedName>
        <fullName evidence="1">IrrE N-terminal-like domain-containing protein</fullName>
    </recommendedName>
</protein>
<gene>
    <name evidence="2" type="ORF">GS03_02379</name>
</gene>
<keyword evidence="3" id="KW-1185">Reference proteome</keyword>
<proteinExistence type="predicted"/>
<dbReference type="EMBL" id="CP038810">
    <property type="protein sequence ID" value="QBZ98867.1"/>
    <property type="molecule type" value="Genomic_DNA"/>
</dbReference>
<accession>A0A4P7PV46</accession>
<dbReference type="OrthoDB" id="9794834at2"/>
<dbReference type="AlphaFoldDB" id="A0A4P7PV46"/>
<feature type="domain" description="IrrE N-terminal-like" evidence="1">
    <location>
        <begin position="77"/>
        <end position="170"/>
    </location>
</feature>
<dbReference type="InterPro" id="IPR010359">
    <property type="entry name" value="IrrE_HExxH"/>
</dbReference>
<reference evidence="2 3" key="1">
    <citation type="submission" date="2019-04" db="EMBL/GenBank/DDBJ databases">
        <title>Flavobacterium sp. GS03.</title>
        <authorList>
            <person name="Kim H."/>
        </authorList>
    </citation>
    <scope>NUCLEOTIDE SEQUENCE [LARGE SCALE GENOMIC DNA]</scope>
    <source>
        <strain evidence="2 3">GS03</strain>
    </source>
</reference>
<evidence type="ECO:0000313" key="2">
    <source>
        <dbReference type="EMBL" id="QBZ98867.1"/>
    </source>
</evidence>
<dbReference type="InterPro" id="IPR052345">
    <property type="entry name" value="Rad_response_metalloprotease"/>
</dbReference>
<dbReference type="Gene3D" id="1.10.10.2910">
    <property type="match status" value="1"/>
</dbReference>
<dbReference type="PANTHER" id="PTHR43236">
    <property type="entry name" value="ANTITOXIN HIGA1"/>
    <property type="match status" value="1"/>
</dbReference>
<evidence type="ECO:0000313" key="3">
    <source>
        <dbReference type="Proteomes" id="UP000296862"/>
    </source>
</evidence>
<dbReference type="Pfam" id="PF06114">
    <property type="entry name" value="Peptidase_M78"/>
    <property type="match status" value="1"/>
</dbReference>
<dbReference type="RefSeq" id="WP_136152750.1">
    <property type="nucleotide sequence ID" value="NZ_CP038810.1"/>
</dbReference>
<sequence>MVIPNHRINEIEKLAEFIASDFSNGNLTLLEEIAKDEDVSHYFDHYEDAFDGMLLYDTEDLNFHIHINIDNGNNQFSKRGRYTFAHELGHFFIEQHRLGLKYGLLEPHASFHNINQKNLMELEADYFASVLLMPREKFRNVSGGKNFSFDTIFKLSEAFQTSIIATLIRFSKIGTHEIFAVISQDNIAKWFLRSDDFPQWPFKFKVGGALPRTTVASEFFTTVDSKHTAIQELSSDDWFYPFDNDNRANRTMYEQCFYSDNYSYVISLLWFK</sequence>
<dbReference type="Proteomes" id="UP000296862">
    <property type="component" value="Chromosome"/>
</dbReference>